<dbReference type="SUPFAM" id="SSF81324">
    <property type="entry name" value="Voltage-gated potassium channels"/>
    <property type="match status" value="1"/>
</dbReference>
<dbReference type="InterPro" id="IPR015683">
    <property type="entry name" value="Ionotropic_Glu_rcpt"/>
</dbReference>
<evidence type="ECO:0000256" key="9">
    <source>
        <dbReference type="ARBA" id="ARBA00023170"/>
    </source>
</evidence>
<dbReference type="InterPro" id="IPR001828">
    <property type="entry name" value="ANF_lig-bd_rcpt"/>
</dbReference>
<keyword evidence="11" id="KW-0628">Postsynaptic cell membrane</keyword>
<evidence type="ECO:0000256" key="7">
    <source>
        <dbReference type="ARBA" id="ARBA00023065"/>
    </source>
</evidence>
<protein>
    <submittedName>
        <fullName evidence="22">Glutamate receptor, ionotropic kainate 2</fullName>
    </submittedName>
</protein>
<feature type="binding site" evidence="15">
    <location>
        <position position="527"/>
    </location>
    <ligand>
        <name>L-glutamate</name>
        <dbReference type="ChEBI" id="CHEBI:29985"/>
    </ligand>
</feature>
<dbReference type="Proteomes" id="UP000053268">
    <property type="component" value="Unassembled WGS sequence"/>
</dbReference>
<evidence type="ECO:0000256" key="19">
    <source>
        <dbReference type="SAM" id="SignalP"/>
    </source>
</evidence>
<evidence type="ECO:0000256" key="14">
    <source>
        <dbReference type="ARBA" id="ARBA00034104"/>
    </source>
</evidence>
<comment type="similarity">
    <text evidence="1">Belongs to the glutamate-gated ion channel (TC 1.A.10.1) family.</text>
</comment>
<feature type="site" description="Interaction with the cone snail toxin Con-ikot-ikot" evidence="16">
    <location>
        <position position="794"/>
    </location>
</feature>
<keyword evidence="19" id="KW-0732">Signal</keyword>
<accession>A0A0N1PH66</accession>
<evidence type="ECO:0000256" key="11">
    <source>
        <dbReference type="ARBA" id="ARBA00023257"/>
    </source>
</evidence>
<evidence type="ECO:0000256" key="4">
    <source>
        <dbReference type="ARBA" id="ARBA00022692"/>
    </source>
</evidence>
<dbReference type="InterPro" id="IPR001320">
    <property type="entry name" value="Iontro_rcpt_C"/>
</dbReference>
<evidence type="ECO:0000256" key="13">
    <source>
        <dbReference type="ARBA" id="ARBA00023303"/>
    </source>
</evidence>
<dbReference type="SMART" id="SM00918">
    <property type="entry name" value="Lig_chan-Glu_bd"/>
    <property type="match status" value="1"/>
</dbReference>
<dbReference type="SUPFAM" id="SSF53822">
    <property type="entry name" value="Periplasmic binding protein-like I"/>
    <property type="match status" value="1"/>
</dbReference>
<dbReference type="GO" id="GO:0045211">
    <property type="term" value="C:postsynaptic membrane"/>
    <property type="evidence" value="ECO:0007669"/>
    <property type="project" value="UniProtKB-SubCell"/>
</dbReference>
<reference evidence="22 23" key="1">
    <citation type="journal article" date="2015" name="Nat. Commun.">
        <title>Outbred genome sequencing and CRISPR/Cas9 gene editing in butterflies.</title>
        <authorList>
            <person name="Li X."/>
            <person name="Fan D."/>
            <person name="Zhang W."/>
            <person name="Liu G."/>
            <person name="Zhang L."/>
            <person name="Zhao L."/>
            <person name="Fang X."/>
            <person name="Chen L."/>
            <person name="Dong Y."/>
            <person name="Chen Y."/>
            <person name="Ding Y."/>
            <person name="Zhao R."/>
            <person name="Feng M."/>
            <person name="Zhu Y."/>
            <person name="Feng Y."/>
            <person name="Jiang X."/>
            <person name="Zhu D."/>
            <person name="Xiang H."/>
            <person name="Feng X."/>
            <person name="Li S."/>
            <person name="Wang J."/>
            <person name="Zhang G."/>
            <person name="Kronforst M.R."/>
            <person name="Wang W."/>
        </authorList>
    </citation>
    <scope>NUCLEOTIDE SEQUENCE [LARGE SCALE GENOMIC DNA]</scope>
    <source>
        <strain evidence="22">Ya'a_city_454_Px</strain>
        <tissue evidence="22">Whole body</tissue>
    </source>
</reference>
<dbReference type="FunFam" id="1.10.287.70:FF:000010">
    <property type="entry name" value="Putative glutamate receptor ionotropic kainate 1"/>
    <property type="match status" value="1"/>
</dbReference>
<keyword evidence="13" id="KW-0407">Ion channel</keyword>
<organism evidence="22 23">
    <name type="scientific">Papilio xuthus</name>
    <name type="common">Asian swallowtail butterfly</name>
    <dbReference type="NCBI Taxonomy" id="66420"/>
    <lineage>
        <taxon>Eukaryota</taxon>
        <taxon>Metazoa</taxon>
        <taxon>Ecdysozoa</taxon>
        <taxon>Arthropoda</taxon>
        <taxon>Hexapoda</taxon>
        <taxon>Insecta</taxon>
        <taxon>Pterygota</taxon>
        <taxon>Neoptera</taxon>
        <taxon>Endopterygota</taxon>
        <taxon>Lepidoptera</taxon>
        <taxon>Glossata</taxon>
        <taxon>Ditrysia</taxon>
        <taxon>Papilionoidea</taxon>
        <taxon>Papilionidae</taxon>
        <taxon>Papilioninae</taxon>
        <taxon>Papilio</taxon>
    </lineage>
</organism>
<dbReference type="Pfam" id="PF10613">
    <property type="entry name" value="Lig_chan-Glu_bd"/>
    <property type="match status" value="1"/>
</dbReference>
<evidence type="ECO:0000259" key="20">
    <source>
        <dbReference type="SMART" id="SM00079"/>
    </source>
</evidence>
<dbReference type="Gene3D" id="3.40.50.2300">
    <property type="match status" value="2"/>
</dbReference>
<keyword evidence="9 22" id="KW-0675">Receptor</keyword>
<dbReference type="Gene3D" id="1.10.287.70">
    <property type="match status" value="1"/>
</dbReference>
<sequence length="930" mass="107635">MRWIILFLYLISQKCYAQSRNGATYQIAGIFEEEAITQRLAFDDSMKDASLDDYRLEPIIIPRSRPDIYTTWRDVCSNKMMQPIAIVGPQSPFKNTAVLDQCFISKIPYLQATWQPPEIEYIFENDSIIVDNITESDGQEDAVEYKKMIINFYPDSDEISTAHAALLKYYKWENFAALYEDEYGLMRIQKILAEYTDQYPVTIRKLEPDGDNYKVFKELQNSQETRFFIDCHVNNVLKYMDIINMLNLDDFYQHYIFASLDTSIVAHKLTDYRCNITWLSITEYDKLIDAQHFLAQRVERWAINTVSPPVTDMPIEALLMNDVANHVVKSLTTVEKRTSIQKPPTFSCDSEDIWEHGGLMQQEILKTKTTGVSGNIEFNELGKRTNYLLHVNEIYLRKRQTIGNWESSSGGNIIEDRPDADNIVNQQTRKHFYVISRKAKPYFYEKEKCTTLECEEEDDGERYEGFSVDLVKQIFETLKKENFNYTYSFKYDTDYIYGQYDKEKKKWNGLIGDLLDKKADLAVCDLTITEERKKVVDFSVPFMSLGISILYVQEKKVDPGMFSFLNPYTFEVWMYIATAYCVVSIVLFVCSRISPADWENPQPCDKDPEELENIWNFKNCAWLTMGSIMTQGCDILPKAIGTRWVCSMWWFFAVIVCQTYIAQLSASMTSALENEPINSVEDLATQNKILYGAIDGGSTLGFFKNSKDKMYQRMYENMNANKVVLVNNNDEGEKRVINGKGKYAFFMESVTIEYKLRRNCELKKVGGELDSKDYGIAMPANSPFRTDINRAILKLKESNALDKIKRKWWENKYGAKSCNQEEDKNDVEGDLEIKNLIGAFLVLIGGLVLALFITAAEFMNEVRNIVVRERVTHKEVFIKELKASLNFFQLQKPVLRNPSRAPSAASSLQSLNKERSNGIDNFLDLERQPR</sequence>
<feature type="domain" description="Ionotropic glutamate receptor L-glutamate and glycine-binding" evidence="21">
    <location>
        <begin position="441"/>
        <end position="516"/>
    </location>
</feature>
<dbReference type="EMBL" id="KQ459037">
    <property type="protein sequence ID" value="KPJ04259.1"/>
    <property type="molecule type" value="Genomic_DNA"/>
</dbReference>
<dbReference type="STRING" id="66420.A0A0N1PH66"/>
<evidence type="ECO:0000256" key="3">
    <source>
        <dbReference type="ARBA" id="ARBA00022475"/>
    </source>
</evidence>
<keyword evidence="2" id="KW-0813">Transport</keyword>
<evidence type="ECO:0000256" key="15">
    <source>
        <dbReference type="PIRSR" id="PIRSR601508-1"/>
    </source>
</evidence>
<keyword evidence="10" id="KW-0325">Glycoprotein</keyword>
<evidence type="ECO:0000256" key="6">
    <source>
        <dbReference type="ARBA" id="ARBA00023018"/>
    </source>
</evidence>
<dbReference type="FunFam" id="3.40.190.10:FF:000061">
    <property type="entry name" value="Glutamate receptor, ionotropic kainate"/>
    <property type="match status" value="1"/>
</dbReference>
<dbReference type="FunFam" id="3.40.190.10:FF:000178">
    <property type="entry name" value="Glutamate receptor subunit"/>
    <property type="match status" value="1"/>
</dbReference>
<name>A0A0N1PH66_PAPXU</name>
<keyword evidence="5 18" id="KW-1133">Transmembrane helix</keyword>
<feature type="chain" id="PRO_5005879753" evidence="19">
    <location>
        <begin position="18"/>
        <end position="930"/>
    </location>
</feature>
<evidence type="ECO:0000256" key="2">
    <source>
        <dbReference type="ARBA" id="ARBA00022448"/>
    </source>
</evidence>
<dbReference type="GO" id="GO:0015276">
    <property type="term" value="F:ligand-gated monoatomic ion channel activity"/>
    <property type="evidence" value="ECO:0007669"/>
    <property type="project" value="InterPro"/>
</dbReference>
<feature type="transmembrane region" description="Helical" evidence="18">
    <location>
        <begin position="572"/>
        <end position="594"/>
    </location>
</feature>
<dbReference type="Gene3D" id="3.40.190.10">
    <property type="entry name" value="Periplasmic binding protein-like II"/>
    <property type="match status" value="2"/>
</dbReference>
<evidence type="ECO:0000256" key="8">
    <source>
        <dbReference type="ARBA" id="ARBA00023136"/>
    </source>
</evidence>
<evidence type="ECO:0000256" key="1">
    <source>
        <dbReference type="ARBA" id="ARBA00008685"/>
    </source>
</evidence>
<keyword evidence="6" id="KW-0770">Synapse</keyword>
<feature type="disulfide bond" evidence="17">
    <location>
        <begin position="760"/>
        <end position="818"/>
    </location>
</feature>
<feature type="domain" description="Ionotropic glutamate receptor C-terminal" evidence="20">
    <location>
        <begin position="431"/>
        <end position="811"/>
    </location>
</feature>
<gene>
    <name evidence="22" type="ORF">RR46_01543</name>
</gene>
<comment type="subcellular location">
    <subcellularLocation>
        <location evidence="14">Postsynaptic cell membrane</location>
        <topology evidence="14">Multi-pass membrane protein</topology>
    </subcellularLocation>
</comment>
<dbReference type="GO" id="GO:0038023">
    <property type="term" value="F:signaling receptor activity"/>
    <property type="evidence" value="ECO:0007669"/>
    <property type="project" value="InterPro"/>
</dbReference>
<feature type="binding site" evidence="15">
    <location>
        <position position="699"/>
    </location>
    <ligand>
        <name>L-glutamate</name>
        <dbReference type="ChEBI" id="CHEBI:29985"/>
    </ligand>
</feature>
<dbReference type="PRINTS" id="PR00177">
    <property type="entry name" value="NMDARECEPTOR"/>
</dbReference>
<evidence type="ECO:0000256" key="10">
    <source>
        <dbReference type="ARBA" id="ARBA00023180"/>
    </source>
</evidence>
<keyword evidence="8 18" id="KW-0472">Membrane</keyword>
<dbReference type="SUPFAM" id="SSF53850">
    <property type="entry name" value="Periplasmic binding protein-like II"/>
    <property type="match status" value="1"/>
</dbReference>
<keyword evidence="7" id="KW-0406">Ion transport</keyword>
<keyword evidence="23" id="KW-1185">Reference proteome</keyword>
<feature type="binding site" evidence="15">
    <location>
        <position position="748"/>
    </location>
    <ligand>
        <name>L-glutamate</name>
        <dbReference type="ChEBI" id="CHEBI:29985"/>
    </ligand>
</feature>
<dbReference type="InterPro" id="IPR028082">
    <property type="entry name" value="Peripla_BP_I"/>
</dbReference>
<proteinExistence type="inferred from homology"/>
<dbReference type="PANTHER" id="PTHR18966">
    <property type="entry name" value="IONOTROPIC GLUTAMATE RECEPTOR"/>
    <property type="match status" value="1"/>
</dbReference>
<dbReference type="Pfam" id="PF00060">
    <property type="entry name" value="Lig_chan"/>
    <property type="match status" value="1"/>
</dbReference>
<feature type="site" description="Interaction with the cone snail toxin Con-ikot-ikot" evidence="16">
    <location>
        <position position="704"/>
    </location>
</feature>
<evidence type="ECO:0000256" key="16">
    <source>
        <dbReference type="PIRSR" id="PIRSR601508-2"/>
    </source>
</evidence>
<dbReference type="Pfam" id="PF01094">
    <property type="entry name" value="ANF_receptor"/>
    <property type="match status" value="1"/>
</dbReference>
<keyword evidence="3" id="KW-1003">Cell membrane</keyword>
<keyword evidence="12" id="KW-1071">Ligand-gated ion channel</keyword>
<dbReference type="SMART" id="SM00079">
    <property type="entry name" value="PBPe"/>
    <property type="match status" value="1"/>
</dbReference>
<evidence type="ECO:0000256" key="12">
    <source>
        <dbReference type="ARBA" id="ARBA00023286"/>
    </source>
</evidence>
<evidence type="ECO:0000313" key="22">
    <source>
        <dbReference type="EMBL" id="KPJ04259.1"/>
    </source>
</evidence>
<feature type="site" description="Crucial to convey clamshell closure to channel opening" evidence="16">
    <location>
        <position position="677"/>
    </location>
</feature>
<dbReference type="InterPro" id="IPR001508">
    <property type="entry name" value="Iono_Glu_rcpt_met"/>
</dbReference>
<keyword evidence="4 18" id="KW-0812">Transmembrane</keyword>
<evidence type="ECO:0000259" key="21">
    <source>
        <dbReference type="SMART" id="SM00918"/>
    </source>
</evidence>
<feature type="transmembrane region" description="Helical" evidence="18">
    <location>
        <begin position="836"/>
        <end position="858"/>
    </location>
</feature>
<evidence type="ECO:0000313" key="23">
    <source>
        <dbReference type="Proteomes" id="UP000053268"/>
    </source>
</evidence>
<dbReference type="InterPro" id="IPR019594">
    <property type="entry name" value="Glu/Gly-bd"/>
</dbReference>
<feature type="binding site" evidence="15">
    <location>
        <position position="698"/>
    </location>
    <ligand>
        <name>L-glutamate</name>
        <dbReference type="ChEBI" id="CHEBI:29985"/>
    </ligand>
</feature>
<evidence type="ECO:0000256" key="17">
    <source>
        <dbReference type="PIRSR" id="PIRSR601508-3"/>
    </source>
</evidence>
<keyword evidence="17" id="KW-1015">Disulfide bond</keyword>
<dbReference type="AlphaFoldDB" id="A0A0N1PH66"/>
<evidence type="ECO:0000256" key="5">
    <source>
        <dbReference type="ARBA" id="ARBA00022989"/>
    </source>
</evidence>
<evidence type="ECO:0000256" key="18">
    <source>
        <dbReference type="SAM" id="Phobius"/>
    </source>
</evidence>
<feature type="signal peptide" evidence="19">
    <location>
        <begin position="1"/>
        <end position="17"/>
    </location>
</feature>
<feature type="binding site" evidence="15">
    <location>
        <position position="532"/>
    </location>
    <ligand>
        <name>L-glutamate</name>
        <dbReference type="ChEBI" id="CHEBI:29985"/>
    </ligand>
</feature>